<dbReference type="AlphaFoldDB" id="A0A197K4K4"/>
<evidence type="ECO:0000313" key="1">
    <source>
        <dbReference type="EMBL" id="OAQ31616.1"/>
    </source>
</evidence>
<dbReference type="Proteomes" id="UP000078512">
    <property type="component" value="Unassembled WGS sequence"/>
</dbReference>
<evidence type="ECO:0000313" key="2">
    <source>
        <dbReference type="Proteomes" id="UP000078512"/>
    </source>
</evidence>
<gene>
    <name evidence="1" type="ORF">K457DRAFT_30767</name>
</gene>
<name>A0A197K4K4_9FUNG</name>
<proteinExistence type="predicted"/>
<dbReference type="OrthoDB" id="2395221at2759"/>
<protein>
    <submittedName>
        <fullName evidence="1">Uncharacterized protein</fullName>
    </submittedName>
</protein>
<sequence>MLHISPIARPDRFLNETMPFVNTAGTMSFALTSPELLDLDSYQRTLKRLITGLASLNNNNHGNSNSGKRTGGSVSTFLSLPAGASTLEVSLGAGAAFILDTILVDHHTSNKTDTAVDDSHRPAHQSYPLSFVASGQLPALQSPPLSNITATTTTLTTTTTTTVQALPFLYYIRLPWIPQTHGIQCQLSARRLASQHVAILDRVLRRLCDASPGAFMVGYSDGLSGVDAGTEVVYSGENSRYVQHHHHHIQSMMRTMTRSGPLDQSIAIARDRGDTDLDHRVTGLVGHVDHHYHHHSTTTETALPSALLKKTIKDLKEETNTLQNQLQSPPPQQQKNVAMNATVDFQEGSLVARSLIENDADILNYDFGLTEDVDHWVHVHGSVDIDHLHDTLWVK</sequence>
<organism evidence="1 2">
    <name type="scientific">Linnemannia elongata AG-77</name>
    <dbReference type="NCBI Taxonomy" id="1314771"/>
    <lineage>
        <taxon>Eukaryota</taxon>
        <taxon>Fungi</taxon>
        <taxon>Fungi incertae sedis</taxon>
        <taxon>Mucoromycota</taxon>
        <taxon>Mortierellomycotina</taxon>
        <taxon>Mortierellomycetes</taxon>
        <taxon>Mortierellales</taxon>
        <taxon>Mortierellaceae</taxon>
        <taxon>Linnemannia</taxon>
    </lineage>
</organism>
<accession>A0A197K4K4</accession>
<dbReference type="EMBL" id="KV442029">
    <property type="protein sequence ID" value="OAQ31616.1"/>
    <property type="molecule type" value="Genomic_DNA"/>
</dbReference>
<keyword evidence="2" id="KW-1185">Reference proteome</keyword>
<reference evidence="1 2" key="1">
    <citation type="submission" date="2016-05" db="EMBL/GenBank/DDBJ databases">
        <title>Genome sequencing reveals origins of a unique bacterial endosymbiosis in the earliest lineages of terrestrial Fungi.</title>
        <authorList>
            <consortium name="DOE Joint Genome Institute"/>
            <person name="Uehling J."/>
            <person name="Gryganskyi A."/>
            <person name="Hameed K."/>
            <person name="Tschaplinski T."/>
            <person name="Misztal P."/>
            <person name="Wu S."/>
            <person name="Desiro A."/>
            <person name="Vande Pol N."/>
            <person name="Du Z.-Y."/>
            <person name="Zienkiewicz A."/>
            <person name="Zienkiewicz K."/>
            <person name="Morin E."/>
            <person name="Tisserant E."/>
            <person name="Splivallo R."/>
            <person name="Hainaut M."/>
            <person name="Henrissat B."/>
            <person name="Ohm R."/>
            <person name="Kuo A."/>
            <person name="Yan J."/>
            <person name="Lipzen A."/>
            <person name="Nolan M."/>
            <person name="Labutti K."/>
            <person name="Barry K."/>
            <person name="Goldstein A."/>
            <person name="Labbe J."/>
            <person name="Schadt C."/>
            <person name="Tuskan G."/>
            <person name="Grigoriev I."/>
            <person name="Martin F."/>
            <person name="Vilgalys R."/>
            <person name="Bonito G."/>
        </authorList>
    </citation>
    <scope>NUCLEOTIDE SEQUENCE [LARGE SCALE GENOMIC DNA]</scope>
    <source>
        <strain evidence="1 2">AG-77</strain>
    </source>
</reference>